<dbReference type="EMBL" id="JAFMYU010000009">
    <property type="protein sequence ID" value="MBO0931907.1"/>
    <property type="molecule type" value="Genomic_DNA"/>
</dbReference>
<protein>
    <submittedName>
        <fullName evidence="1">Uncharacterized protein</fullName>
    </submittedName>
</protein>
<evidence type="ECO:0000313" key="2">
    <source>
        <dbReference type="Proteomes" id="UP000664795"/>
    </source>
</evidence>
<dbReference type="AlphaFoldDB" id="A0A939G848"/>
<sequence>MNEEKSVSKNEREKRLDRRSKGVFVRLKEAEQLKLKELSRESGISVSQLLRSGALDGLHRLPRFRKLPPTVTTTLSTLDRLTTAMVYLSGRAEQDAIYAQDIRQLVYEVGDVIRQIRQFCANNMASYGSVAQLEILIEQLKNSTDANAIEVKSQLRTLRESFQNDLIQ</sequence>
<organism evidence="1 2">
    <name type="scientific">Fibrella aquatilis</name>
    <dbReference type="NCBI Taxonomy" id="2817059"/>
    <lineage>
        <taxon>Bacteria</taxon>
        <taxon>Pseudomonadati</taxon>
        <taxon>Bacteroidota</taxon>
        <taxon>Cytophagia</taxon>
        <taxon>Cytophagales</taxon>
        <taxon>Spirosomataceae</taxon>
        <taxon>Fibrella</taxon>
    </lineage>
</organism>
<dbReference type="RefSeq" id="WP_207335875.1">
    <property type="nucleotide sequence ID" value="NZ_JAFMYU010000009.1"/>
</dbReference>
<reference evidence="1 2" key="1">
    <citation type="submission" date="2021-03" db="EMBL/GenBank/DDBJ databases">
        <title>Fibrella sp. HMF5036 genome sequencing and assembly.</title>
        <authorList>
            <person name="Kang H."/>
            <person name="Kim H."/>
            <person name="Bae S."/>
            <person name="Joh K."/>
        </authorList>
    </citation>
    <scope>NUCLEOTIDE SEQUENCE [LARGE SCALE GENOMIC DNA]</scope>
    <source>
        <strain evidence="1 2">HMF5036</strain>
    </source>
</reference>
<comment type="caution">
    <text evidence="1">The sequence shown here is derived from an EMBL/GenBank/DDBJ whole genome shotgun (WGS) entry which is preliminary data.</text>
</comment>
<gene>
    <name evidence="1" type="ORF">J2I48_12935</name>
</gene>
<proteinExistence type="predicted"/>
<evidence type="ECO:0000313" key="1">
    <source>
        <dbReference type="EMBL" id="MBO0931907.1"/>
    </source>
</evidence>
<accession>A0A939G848</accession>
<dbReference type="Proteomes" id="UP000664795">
    <property type="component" value="Unassembled WGS sequence"/>
</dbReference>
<keyword evidence="2" id="KW-1185">Reference proteome</keyword>
<name>A0A939G848_9BACT</name>